<feature type="non-terminal residue" evidence="4">
    <location>
        <position position="291"/>
    </location>
</feature>
<dbReference type="PANTHER" id="PTHR43584">
    <property type="entry name" value="NUCLEOTIDYL TRANSFERASE"/>
    <property type="match status" value="1"/>
</dbReference>
<evidence type="ECO:0000256" key="3">
    <source>
        <dbReference type="SAM" id="MobiDB-lite"/>
    </source>
</evidence>
<dbReference type="PANTHER" id="PTHR43584:SF9">
    <property type="entry name" value="TRANSFERASE HEXAPEPTIDE REPEAT CONTAINING PROTEIN"/>
    <property type="match status" value="1"/>
</dbReference>
<dbReference type="Pfam" id="PF13562">
    <property type="entry name" value="NTP_transf_4"/>
    <property type="match status" value="1"/>
</dbReference>
<keyword evidence="2" id="KW-0012">Acyltransferase</keyword>
<dbReference type="GO" id="GO:0016746">
    <property type="term" value="F:acyltransferase activity"/>
    <property type="evidence" value="ECO:0007669"/>
    <property type="project" value="UniProtKB-KW"/>
</dbReference>
<protein>
    <recommendedName>
        <fullName evidence="5">Glucose-1-phosphate thymidylyltransferase</fullName>
    </recommendedName>
</protein>
<dbReference type="SUPFAM" id="SSF51161">
    <property type="entry name" value="Trimeric LpxA-like enzymes"/>
    <property type="match status" value="1"/>
</dbReference>
<dbReference type="AlphaFoldDB" id="X1TL64"/>
<dbReference type="EMBL" id="BARW01015210">
    <property type="protein sequence ID" value="GAI92101.1"/>
    <property type="molecule type" value="Genomic_DNA"/>
</dbReference>
<feature type="compositionally biased region" description="Basic and acidic residues" evidence="3">
    <location>
        <begin position="17"/>
        <end position="35"/>
    </location>
</feature>
<organism evidence="4">
    <name type="scientific">marine sediment metagenome</name>
    <dbReference type="NCBI Taxonomy" id="412755"/>
    <lineage>
        <taxon>unclassified sequences</taxon>
        <taxon>metagenomes</taxon>
        <taxon>ecological metagenomes</taxon>
    </lineage>
</organism>
<keyword evidence="1" id="KW-0808">Transferase</keyword>
<gene>
    <name evidence="4" type="ORF">S12H4_26754</name>
</gene>
<comment type="caution">
    <text evidence="4">The sequence shown here is derived from an EMBL/GenBank/DDBJ whole genome shotgun (WGS) entry which is preliminary data.</text>
</comment>
<evidence type="ECO:0000256" key="1">
    <source>
        <dbReference type="ARBA" id="ARBA00022679"/>
    </source>
</evidence>
<evidence type="ECO:0008006" key="5">
    <source>
        <dbReference type="Google" id="ProtNLM"/>
    </source>
</evidence>
<dbReference type="InterPro" id="IPR023917">
    <property type="entry name" value="Bifunctiontional_GlmU_bac-type"/>
</dbReference>
<feature type="region of interest" description="Disordered" evidence="3">
    <location>
        <begin position="17"/>
        <end position="41"/>
    </location>
</feature>
<dbReference type="GO" id="GO:0016779">
    <property type="term" value="F:nucleotidyltransferase activity"/>
    <property type="evidence" value="ECO:0007669"/>
    <property type="project" value="UniProtKB-ARBA"/>
</dbReference>
<sequence>GEPITLIVRPGMAAVVQERHPDRSAEPRPERDEGCSRPSLPVNPEQVEAGLWLNGAALWDETAWDRLGSVQGFVGTGDRIAGGNLTADQSRQFYQHLRAGTMPNVSPTTAESPKLLRYLWDHFLANAEQLAADFDRWCRGRATTDFPHRVHVVGDGGVCLGKDVTIDPFVVLDTREGPICVDEGTTVGSHSVITGPCYIGPKCRVRSFSFLEEVSLGPGCRVMGRVESTIMQGYSNKQHYGFLGHAYLGSWVNLAAGTTNSDLKNNYGVVKVTVNGHSVNTGSRFVGCFIG</sequence>
<evidence type="ECO:0000256" key="2">
    <source>
        <dbReference type="ARBA" id="ARBA00023315"/>
    </source>
</evidence>
<dbReference type="InterPro" id="IPR050065">
    <property type="entry name" value="GlmU-like"/>
</dbReference>
<name>X1TL64_9ZZZZ</name>
<dbReference type="InterPro" id="IPR011004">
    <property type="entry name" value="Trimer_LpxA-like_sf"/>
</dbReference>
<reference evidence="4" key="1">
    <citation type="journal article" date="2014" name="Front. Microbiol.">
        <title>High frequency of phylogenetically diverse reductive dehalogenase-homologous genes in deep subseafloor sedimentary metagenomes.</title>
        <authorList>
            <person name="Kawai M."/>
            <person name="Futagami T."/>
            <person name="Toyoda A."/>
            <person name="Takaki Y."/>
            <person name="Nishi S."/>
            <person name="Hori S."/>
            <person name="Arai W."/>
            <person name="Tsubouchi T."/>
            <person name="Morono Y."/>
            <person name="Uchiyama I."/>
            <person name="Ito T."/>
            <person name="Fujiyama A."/>
            <person name="Inagaki F."/>
            <person name="Takami H."/>
        </authorList>
    </citation>
    <scope>NUCLEOTIDE SEQUENCE</scope>
    <source>
        <strain evidence="4">Expedition CK06-06</strain>
    </source>
</reference>
<proteinExistence type="predicted"/>
<dbReference type="Gene3D" id="2.160.10.10">
    <property type="entry name" value="Hexapeptide repeat proteins"/>
    <property type="match status" value="1"/>
</dbReference>
<evidence type="ECO:0000313" key="4">
    <source>
        <dbReference type="EMBL" id="GAI92101.1"/>
    </source>
</evidence>
<feature type="non-terminal residue" evidence="4">
    <location>
        <position position="1"/>
    </location>
</feature>
<accession>X1TL64</accession>